<feature type="domain" description="Apple" evidence="3">
    <location>
        <begin position="97"/>
        <end position="182"/>
    </location>
</feature>
<keyword evidence="2" id="KW-1015">Disulfide bond</keyword>
<proteinExistence type="predicted"/>
<dbReference type="CDD" id="cd01100">
    <property type="entry name" value="APPLE_Factor_XI_like"/>
    <property type="match status" value="3"/>
</dbReference>
<dbReference type="GO" id="GO:0006508">
    <property type="term" value="P:proteolysis"/>
    <property type="evidence" value="ECO:0007669"/>
    <property type="project" value="InterPro"/>
</dbReference>
<dbReference type="InterPro" id="IPR003609">
    <property type="entry name" value="Pan_app"/>
</dbReference>
<dbReference type="Ensembl" id="ENSFHET00000006140.1">
    <property type="protein sequence ID" value="ENSFHEP00000006062.1"/>
    <property type="gene ID" value="ENSFHEG00000000696.1"/>
</dbReference>
<sequence length="349" mass="39848">RFYFHLVLGLLSQDSNNLHTYIQIIYSPDAEHCQHLCTHHPSCQFFAFIGPDCTVDRRHFHCFLKSTLRGTPVRQNQKQGTTAGYSLKLCYPDPKPCLSRIYDDVDFPGSDYRTFFTADYKECQRACTDDPSCQFFSFLILLFSMHICTRNQCHLKFSWTVPRTPNIRALGDRISGFSQRMQATMSLLSECKGTLYPNTDFPGRDFEILPTVSAEHCQALCSAHPRCTHFSHIRSTFRCYLKNNPGQMIPKPVGGITSGLPARSCQLDDSWIKVVHVGIDFPSSDIRRFSLNNVGSCQKSCTEDPNCQFYSYIPTRRLCFLKRIITLPTPPKVTEQTNAVSGFSLRNCR</sequence>
<reference evidence="4" key="2">
    <citation type="submission" date="2025-09" db="UniProtKB">
        <authorList>
            <consortium name="Ensembl"/>
        </authorList>
    </citation>
    <scope>IDENTIFICATION</scope>
</reference>
<evidence type="ECO:0000313" key="5">
    <source>
        <dbReference type="Proteomes" id="UP000265000"/>
    </source>
</evidence>
<dbReference type="GeneTree" id="ENSGT00940000169449"/>
<dbReference type="Pfam" id="PF14295">
    <property type="entry name" value="PAN_4"/>
    <property type="match status" value="1"/>
</dbReference>
<dbReference type="Pfam" id="PF00024">
    <property type="entry name" value="PAN_1"/>
    <property type="match status" value="3"/>
</dbReference>
<feature type="domain" description="Apple" evidence="3">
    <location>
        <begin position="191"/>
        <end position="265"/>
    </location>
</feature>
<dbReference type="SMART" id="SM00223">
    <property type="entry name" value="APPLE"/>
    <property type="match status" value="4"/>
</dbReference>
<dbReference type="GO" id="GO:0005576">
    <property type="term" value="C:extracellular region"/>
    <property type="evidence" value="ECO:0007669"/>
    <property type="project" value="InterPro"/>
</dbReference>
<name>A0A3Q2P288_FUNHE</name>
<evidence type="ECO:0000259" key="3">
    <source>
        <dbReference type="PROSITE" id="PS50948"/>
    </source>
</evidence>
<keyword evidence="1" id="KW-0677">Repeat</keyword>
<dbReference type="SMART" id="SM00473">
    <property type="entry name" value="PAN_AP"/>
    <property type="match status" value="2"/>
</dbReference>
<organism evidence="4 5">
    <name type="scientific">Fundulus heteroclitus</name>
    <name type="common">Killifish</name>
    <name type="synonym">Mummichog</name>
    <dbReference type="NCBI Taxonomy" id="8078"/>
    <lineage>
        <taxon>Eukaryota</taxon>
        <taxon>Metazoa</taxon>
        <taxon>Chordata</taxon>
        <taxon>Craniata</taxon>
        <taxon>Vertebrata</taxon>
        <taxon>Euteleostomi</taxon>
        <taxon>Actinopterygii</taxon>
        <taxon>Neopterygii</taxon>
        <taxon>Teleostei</taxon>
        <taxon>Neoteleostei</taxon>
        <taxon>Acanthomorphata</taxon>
        <taxon>Ovalentaria</taxon>
        <taxon>Atherinomorphae</taxon>
        <taxon>Cyprinodontiformes</taxon>
        <taxon>Fundulidae</taxon>
        <taxon>Fundulus</taxon>
    </lineage>
</organism>
<accession>A0A3Q2P288</accession>
<evidence type="ECO:0000313" key="4">
    <source>
        <dbReference type="Ensembl" id="ENSFHEP00000006062.1"/>
    </source>
</evidence>
<dbReference type="PANTHER" id="PTHR33946:SF4">
    <property type="entry name" value="COAGULATION FACTOR XI"/>
    <property type="match status" value="1"/>
</dbReference>
<dbReference type="Gene3D" id="3.50.4.10">
    <property type="entry name" value="Hepatocyte Growth Factor"/>
    <property type="match status" value="4"/>
</dbReference>
<dbReference type="AlphaFoldDB" id="A0A3Q2P288"/>
<dbReference type="SUPFAM" id="SSF57414">
    <property type="entry name" value="Hairpin loop containing domain-like"/>
    <property type="match status" value="1"/>
</dbReference>
<dbReference type="PANTHER" id="PTHR33946">
    <property type="match status" value="1"/>
</dbReference>
<dbReference type="PRINTS" id="PR00005">
    <property type="entry name" value="APPLEDOMAIN"/>
</dbReference>
<keyword evidence="5" id="KW-1185">Reference proteome</keyword>
<evidence type="ECO:0000256" key="2">
    <source>
        <dbReference type="ARBA" id="ARBA00023157"/>
    </source>
</evidence>
<reference evidence="4" key="1">
    <citation type="submission" date="2025-08" db="UniProtKB">
        <authorList>
            <consortium name="Ensembl"/>
        </authorList>
    </citation>
    <scope>IDENTIFICATION</scope>
</reference>
<dbReference type="STRING" id="8078.ENSFHEP00000006062"/>
<dbReference type="PROSITE" id="PS50948">
    <property type="entry name" value="PAN"/>
    <property type="match status" value="2"/>
</dbReference>
<dbReference type="InterPro" id="IPR000177">
    <property type="entry name" value="Apple"/>
</dbReference>
<protein>
    <submittedName>
        <fullName evidence="4">Coagulation factor XI-like</fullName>
    </submittedName>
</protein>
<dbReference type="Proteomes" id="UP000265000">
    <property type="component" value="Unplaced"/>
</dbReference>
<evidence type="ECO:0000256" key="1">
    <source>
        <dbReference type="ARBA" id="ARBA00022737"/>
    </source>
</evidence>